<proteinExistence type="predicted"/>
<accession>A0A4S8L5X0</accession>
<evidence type="ECO:0000313" key="2">
    <source>
        <dbReference type="EMBL" id="THU83850.1"/>
    </source>
</evidence>
<dbReference type="OrthoDB" id="29460at2759"/>
<sequence>MTPIRVRRMRILCLLKWRASYSTFTIFPKLNFYEDNTLATASSILGLNDTVHNSKLQSNFICDESIDSLQAKPSSIPSFSGNWDGMHSFEWRSSHACPRASGQLQTTETIHAEESQSDSSQDAEPEKPSLKKAMKEKRMEMKGAWLTMSLHENRLVQWVREDHSQLVGERGGGGGESFVLEDEEDFMVNEFDEAVEEDYLEEGLAGARGAYGEHVPLSAGIIGWGGKGGRKNYGTAESKA</sequence>
<organism evidence="2 3">
    <name type="scientific">Dendrothele bispora (strain CBS 962.96)</name>
    <dbReference type="NCBI Taxonomy" id="1314807"/>
    <lineage>
        <taxon>Eukaryota</taxon>
        <taxon>Fungi</taxon>
        <taxon>Dikarya</taxon>
        <taxon>Basidiomycota</taxon>
        <taxon>Agaricomycotina</taxon>
        <taxon>Agaricomycetes</taxon>
        <taxon>Agaricomycetidae</taxon>
        <taxon>Agaricales</taxon>
        <taxon>Agaricales incertae sedis</taxon>
        <taxon>Dendrothele</taxon>
    </lineage>
</organism>
<name>A0A4S8L5X0_DENBC</name>
<dbReference type="AlphaFoldDB" id="A0A4S8L5X0"/>
<evidence type="ECO:0000313" key="3">
    <source>
        <dbReference type="Proteomes" id="UP000297245"/>
    </source>
</evidence>
<dbReference type="Gene3D" id="2.70.130.10">
    <property type="entry name" value="Mannose-6-phosphate receptor binding domain"/>
    <property type="match status" value="1"/>
</dbReference>
<protein>
    <submittedName>
        <fullName evidence="2">Uncharacterized protein</fullName>
    </submittedName>
</protein>
<dbReference type="SUPFAM" id="SSF50911">
    <property type="entry name" value="Mannose 6-phosphate receptor domain"/>
    <property type="match status" value="1"/>
</dbReference>
<dbReference type="EMBL" id="ML179637">
    <property type="protein sequence ID" value="THU83850.1"/>
    <property type="molecule type" value="Genomic_DNA"/>
</dbReference>
<dbReference type="Proteomes" id="UP000297245">
    <property type="component" value="Unassembled WGS sequence"/>
</dbReference>
<evidence type="ECO:0000256" key="1">
    <source>
        <dbReference type="SAM" id="MobiDB-lite"/>
    </source>
</evidence>
<dbReference type="InterPro" id="IPR009011">
    <property type="entry name" value="Man6P_isomerase_rcpt-bd_dom_sf"/>
</dbReference>
<reference evidence="2 3" key="1">
    <citation type="journal article" date="2019" name="Nat. Ecol. Evol.">
        <title>Megaphylogeny resolves global patterns of mushroom evolution.</title>
        <authorList>
            <person name="Varga T."/>
            <person name="Krizsan K."/>
            <person name="Foldi C."/>
            <person name="Dima B."/>
            <person name="Sanchez-Garcia M."/>
            <person name="Sanchez-Ramirez S."/>
            <person name="Szollosi G.J."/>
            <person name="Szarkandi J.G."/>
            <person name="Papp V."/>
            <person name="Albert L."/>
            <person name="Andreopoulos W."/>
            <person name="Angelini C."/>
            <person name="Antonin V."/>
            <person name="Barry K.W."/>
            <person name="Bougher N.L."/>
            <person name="Buchanan P."/>
            <person name="Buyck B."/>
            <person name="Bense V."/>
            <person name="Catcheside P."/>
            <person name="Chovatia M."/>
            <person name="Cooper J."/>
            <person name="Damon W."/>
            <person name="Desjardin D."/>
            <person name="Finy P."/>
            <person name="Geml J."/>
            <person name="Haridas S."/>
            <person name="Hughes K."/>
            <person name="Justo A."/>
            <person name="Karasinski D."/>
            <person name="Kautmanova I."/>
            <person name="Kiss B."/>
            <person name="Kocsube S."/>
            <person name="Kotiranta H."/>
            <person name="LaButti K.M."/>
            <person name="Lechner B.E."/>
            <person name="Liimatainen K."/>
            <person name="Lipzen A."/>
            <person name="Lukacs Z."/>
            <person name="Mihaltcheva S."/>
            <person name="Morgado L.N."/>
            <person name="Niskanen T."/>
            <person name="Noordeloos M.E."/>
            <person name="Ohm R.A."/>
            <person name="Ortiz-Santana B."/>
            <person name="Ovrebo C."/>
            <person name="Racz N."/>
            <person name="Riley R."/>
            <person name="Savchenko A."/>
            <person name="Shiryaev A."/>
            <person name="Soop K."/>
            <person name="Spirin V."/>
            <person name="Szebenyi C."/>
            <person name="Tomsovsky M."/>
            <person name="Tulloss R.E."/>
            <person name="Uehling J."/>
            <person name="Grigoriev I.V."/>
            <person name="Vagvolgyi C."/>
            <person name="Papp T."/>
            <person name="Martin F.M."/>
            <person name="Miettinen O."/>
            <person name="Hibbett D.S."/>
            <person name="Nagy L.G."/>
        </authorList>
    </citation>
    <scope>NUCLEOTIDE SEQUENCE [LARGE SCALE GENOMIC DNA]</scope>
    <source>
        <strain evidence="2 3">CBS 962.96</strain>
    </source>
</reference>
<gene>
    <name evidence="2" type="ORF">K435DRAFT_870866</name>
</gene>
<keyword evidence="3" id="KW-1185">Reference proteome</keyword>
<feature type="region of interest" description="Disordered" evidence="1">
    <location>
        <begin position="100"/>
        <end position="136"/>
    </location>
</feature>